<dbReference type="RefSeq" id="WP_077088578.1">
    <property type="nucleotide sequence ID" value="NZ_LT721901.1"/>
</dbReference>
<dbReference type="STRING" id="1841860.GCA_900157375_03616"/>
<dbReference type="InterPro" id="IPR041657">
    <property type="entry name" value="HTH_17"/>
</dbReference>
<dbReference type="EMBL" id="FUFA01000004">
    <property type="protein sequence ID" value="SPM35784.1"/>
    <property type="molecule type" value="Genomic_DNA"/>
</dbReference>
<organism evidence="2 3">
    <name type="scientific">Mycobacterium rhizamassiliense</name>
    <dbReference type="NCBI Taxonomy" id="1841860"/>
    <lineage>
        <taxon>Bacteria</taxon>
        <taxon>Bacillati</taxon>
        <taxon>Actinomycetota</taxon>
        <taxon>Actinomycetes</taxon>
        <taxon>Mycobacteriales</taxon>
        <taxon>Mycobacteriaceae</taxon>
        <taxon>Mycobacterium</taxon>
    </lineage>
</organism>
<gene>
    <name evidence="2" type="ORF">MRAB57_3614</name>
</gene>
<dbReference type="OrthoDB" id="4749113at2"/>
<protein>
    <submittedName>
        <fullName evidence="2">Helix-turn-helix domain-containing protein</fullName>
    </submittedName>
</protein>
<dbReference type="Proteomes" id="UP000240988">
    <property type="component" value="Unassembled WGS sequence"/>
</dbReference>
<keyword evidence="3" id="KW-1185">Reference proteome</keyword>
<name>A0A2U3NWC4_9MYCO</name>
<dbReference type="Pfam" id="PF12728">
    <property type="entry name" value="HTH_17"/>
    <property type="match status" value="1"/>
</dbReference>
<sequence>MPEKLLYDHDAAADLLSTTTRRIHELRRAGSLAAVQDGRSLKFTLQELERYVASLPAFEPKI</sequence>
<evidence type="ECO:0000259" key="1">
    <source>
        <dbReference type="Pfam" id="PF12728"/>
    </source>
</evidence>
<evidence type="ECO:0000313" key="2">
    <source>
        <dbReference type="EMBL" id="SPM35784.1"/>
    </source>
</evidence>
<dbReference type="AlphaFoldDB" id="A0A2U3NWC4"/>
<feature type="domain" description="Helix-turn-helix" evidence="1">
    <location>
        <begin position="6"/>
        <end position="54"/>
    </location>
</feature>
<reference evidence="2 3" key="1">
    <citation type="submission" date="2017-01" db="EMBL/GenBank/DDBJ databases">
        <authorList>
            <consortium name="Urmite Genomes"/>
        </authorList>
    </citation>
    <scope>NUCLEOTIDE SEQUENCE [LARGE SCALE GENOMIC DNA]</scope>
    <source>
        <strain evidence="2 3">AB57</strain>
    </source>
</reference>
<accession>A0A2U3NWC4</accession>
<evidence type="ECO:0000313" key="3">
    <source>
        <dbReference type="Proteomes" id="UP000240988"/>
    </source>
</evidence>
<proteinExistence type="predicted"/>